<dbReference type="OrthoDB" id="10051210at2759"/>
<dbReference type="Proteomes" id="UP000887567">
    <property type="component" value="Unplaced"/>
</dbReference>
<evidence type="ECO:0000313" key="2">
    <source>
        <dbReference type="Proteomes" id="UP000887567"/>
    </source>
</evidence>
<evidence type="ECO:0000313" key="1">
    <source>
        <dbReference type="EnsemblMetazoa" id="XP_028517747.1"/>
    </source>
</evidence>
<dbReference type="SUPFAM" id="SSF56672">
    <property type="entry name" value="DNA/RNA polymerases"/>
    <property type="match status" value="1"/>
</dbReference>
<dbReference type="RefSeq" id="XP_028517747.1">
    <property type="nucleotide sequence ID" value="XM_028661946.1"/>
</dbReference>
<dbReference type="EnsemblMetazoa" id="XM_028661946.1">
    <property type="protein sequence ID" value="XP_028517747.1"/>
    <property type="gene ID" value="LOC114576018"/>
</dbReference>
<keyword evidence="2" id="KW-1185">Reference proteome</keyword>
<sequence length="247" mass="28422">MFHQVKVNPADYDAFRFLWWPDDDLSKDPVDYRMEVHLFGATSSPSCSSYALQRTAHDYSHLFSDEAVSTVKNNFYVDDCLKSVKTSEEAISLVKELTDMLSMGGFRLTKWLSNDPDVIGSIPESERSAKVLDLDMDKERLPVERTLGLKWDMHADKFIFDVMPKEKPATRRGILSVTSSVYDPLGFPSQSLFVIHTTCSNWKSEEVTRRTELILIQFLRTELILFQFLQADLISQIISKSKLLKFF</sequence>
<organism evidence="1 2">
    <name type="scientific">Exaiptasia diaphana</name>
    <name type="common">Tropical sea anemone</name>
    <name type="synonym">Aiptasia pulchella</name>
    <dbReference type="NCBI Taxonomy" id="2652724"/>
    <lineage>
        <taxon>Eukaryota</taxon>
        <taxon>Metazoa</taxon>
        <taxon>Cnidaria</taxon>
        <taxon>Anthozoa</taxon>
        <taxon>Hexacorallia</taxon>
        <taxon>Actiniaria</taxon>
        <taxon>Aiptasiidae</taxon>
        <taxon>Exaiptasia</taxon>
    </lineage>
</organism>
<protein>
    <submittedName>
        <fullName evidence="1">Uncharacterized protein</fullName>
    </submittedName>
</protein>
<dbReference type="PANTHER" id="PTHR47331">
    <property type="entry name" value="PHD-TYPE DOMAIN-CONTAINING PROTEIN"/>
    <property type="match status" value="1"/>
</dbReference>
<dbReference type="AlphaFoldDB" id="A0A913YT99"/>
<dbReference type="OMA" id="GHEYPRA"/>
<dbReference type="InterPro" id="IPR043502">
    <property type="entry name" value="DNA/RNA_pol_sf"/>
</dbReference>
<proteinExistence type="predicted"/>
<dbReference type="PANTHER" id="PTHR47331:SF1">
    <property type="entry name" value="GAG-LIKE PROTEIN"/>
    <property type="match status" value="1"/>
</dbReference>
<name>A0A913YT99_EXADI</name>
<dbReference type="GeneID" id="114576018"/>
<accession>A0A913YT99</accession>
<dbReference type="KEGG" id="epa:114576018"/>
<reference evidence="1" key="1">
    <citation type="submission" date="2022-11" db="UniProtKB">
        <authorList>
            <consortium name="EnsemblMetazoa"/>
        </authorList>
    </citation>
    <scope>IDENTIFICATION</scope>
</reference>